<proteinExistence type="predicted"/>
<dbReference type="GO" id="GO:0008270">
    <property type="term" value="F:zinc ion binding"/>
    <property type="evidence" value="ECO:0007669"/>
    <property type="project" value="UniProtKB-KW"/>
</dbReference>
<comment type="caution">
    <text evidence="3">The sequence shown here is derived from an EMBL/GenBank/DDBJ whole genome shotgun (WGS) entry which is preliminary data.</text>
</comment>
<dbReference type="Proteomes" id="UP000789342">
    <property type="component" value="Unassembled WGS sequence"/>
</dbReference>
<dbReference type="InterPro" id="IPR001878">
    <property type="entry name" value="Znf_CCHC"/>
</dbReference>
<name>A0A9N9CEL1_9GLOM</name>
<keyword evidence="1" id="KW-0863">Zinc-finger</keyword>
<gene>
    <name evidence="3" type="ORF">AMORRO_LOCUS7680</name>
</gene>
<dbReference type="AlphaFoldDB" id="A0A9N9CEL1"/>
<keyword evidence="1" id="KW-0862">Zinc</keyword>
<dbReference type="OrthoDB" id="3265539at2759"/>
<dbReference type="Gene3D" id="4.10.60.10">
    <property type="entry name" value="Zinc finger, CCHC-type"/>
    <property type="match status" value="1"/>
</dbReference>
<dbReference type="InterPro" id="IPR036875">
    <property type="entry name" value="Znf_CCHC_sf"/>
</dbReference>
<evidence type="ECO:0000313" key="4">
    <source>
        <dbReference type="Proteomes" id="UP000789342"/>
    </source>
</evidence>
<dbReference type="PROSITE" id="PS50158">
    <property type="entry name" value="ZF_CCHC"/>
    <property type="match status" value="1"/>
</dbReference>
<protein>
    <submittedName>
        <fullName evidence="3">528_t:CDS:1</fullName>
    </submittedName>
</protein>
<evidence type="ECO:0000256" key="1">
    <source>
        <dbReference type="PROSITE-ProRule" id="PRU00047"/>
    </source>
</evidence>
<reference evidence="3" key="1">
    <citation type="submission" date="2021-06" db="EMBL/GenBank/DDBJ databases">
        <authorList>
            <person name="Kallberg Y."/>
            <person name="Tangrot J."/>
            <person name="Rosling A."/>
        </authorList>
    </citation>
    <scope>NUCLEOTIDE SEQUENCE</scope>
    <source>
        <strain evidence="3">CL551</strain>
    </source>
</reference>
<feature type="non-terminal residue" evidence="3">
    <location>
        <position position="1"/>
    </location>
</feature>
<evidence type="ECO:0000259" key="2">
    <source>
        <dbReference type="PROSITE" id="PS50158"/>
    </source>
</evidence>
<dbReference type="GO" id="GO:0003676">
    <property type="term" value="F:nucleic acid binding"/>
    <property type="evidence" value="ECO:0007669"/>
    <property type="project" value="InterPro"/>
</dbReference>
<dbReference type="Pfam" id="PF00098">
    <property type="entry name" value="zf-CCHC"/>
    <property type="match status" value="1"/>
</dbReference>
<feature type="domain" description="CCHC-type" evidence="2">
    <location>
        <begin position="106"/>
        <end position="119"/>
    </location>
</feature>
<sequence length="148" mass="16545">RLLKKVDPDNALPQTYEVQMFIGGLQGKIAFMLSIIDSETLEDAMAKAKKIEARDYYGGLSVEEVRHTPLEDIQELATNYAKLAMTVSTQSGSRTRSKIDIQDVTCFKCRKKGHYARSCITEGTKPQSATPVTPVEHEAEVCYVELEE</sequence>
<keyword evidence="1" id="KW-0479">Metal-binding</keyword>
<evidence type="ECO:0000313" key="3">
    <source>
        <dbReference type="EMBL" id="CAG8598625.1"/>
    </source>
</evidence>
<dbReference type="EMBL" id="CAJVPV010005974">
    <property type="protein sequence ID" value="CAG8598625.1"/>
    <property type="molecule type" value="Genomic_DNA"/>
</dbReference>
<keyword evidence="4" id="KW-1185">Reference proteome</keyword>
<dbReference type="SUPFAM" id="SSF57756">
    <property type="entry name" value="Retrovirus zinc finger-like domains"/>
    <property type="match status" value="1"/>
</dbReference>
<organism evidence="3 4">
    <name type="scientific">Acaulospora morrowiae</name>
    <dbReference type="NCBI Taxonomy" id="94023"/>
    <lineage>
        <taxon>Eukaryota</taxon>
        <taxon>Fungi</taxon>
        <taxon>Fungi incertae sedis</taxon>
        <taxon>Mucoromycota</taxon>
        <taxon>Glomeromycotina</taxon>
        <taxon>Glomeromycetes</taxon>
        <taxon>Diversisporales</taxon>
        <taxon>Acaulosporaceae</taxon>
        <taxon>Acaulospora</taxon>
    </lineage>
</organism>
<accession>A0A9N9CEL1</accession>